<feature type="transmembrane region" description="Helical" evidence="1">
    <location>
        <begin position="5"/>
        <end position="26"/>
    </location>
</feature>
<evidence type="ECO:0000256" key="1">
    <source>
        <dbReference type="SAM" id="Phobius"/>
    </source>
</evidence>
<gene>
    <name evidence="2" type="ORF">NCTC13489_00611</name>
</gene>
<dbReference type="EMBL" id="LR134441">
    <property type="protein sequence ID" value="VEH96824.1"/>
    <property type="molecule type" value="Genomic_DNA"/>
</dbReference>
<proteinExistence type="predicted"/>
<protein>
    <submittedName>
        <fullName evidence="2">Uncharacterized protein</fullName>
    </submittedName>
</protein>
<evidence type="ECO:0000313" key="2">
    <source>
        <dbReference type="EMBL" id="VEH96824.1"/>
    </source>
</evidence>
<accession>A0A3S5EUI8</accession>
<dbReference type="KEGG" id="cant:NCTC13489_00611"/>
<sequence>MMKKFLKLMLVAVGFFGALYSILFFTDFFEIATRDVLVLNTSIKGYIIYLFILFLLFSCTVTLKMFRQIFEIRKKMKQI</sequence>
<keyword evidence="1" id="KW-0812">Transmembrane</keyword>
<feature type="transmembrane region" description="Helical" evidence="1">
    <location>
        <begin position="46"/>
        <end position="66"/>
    </location>
</feature>
<reference evidence="2 3" key="1">
    <citation type="submission" date="2018-12" db="EMBL/GenBank/DDBJ databases">
        <authorList>
            <consortium name="Pathogen Informatics"/>
        </authorList>
    </citation>
    <scope>NUCLEOTIDE SEQUENCE [LARGE SCALE GENOMIC DNA]</scope>
    <source>
        <strain evidence="2 3">NCTC13489</strain>
    </source>
</reference>
<organism evidence="2 3">
    <name type="scientific">Kaistella antarctica</name>
    <dbReference type="NCBI Taxonomy" id="266748"/>
    <lineage>
        <taxon>Bacteria</taxon>
        <taxon>Pseudomonadati</taxon>
        <taxon>Bacteroidota</taxon>
        <taxon>Flavobacteriia</taxon>
        <taxon>Flavobacteriales</taxon>
        <taxon>Weeksellaceae</taxon>
        <taxon>Chryseobacterium group</taxon>
        <taxon>Kaistella</taxon>
    </lineage>
</organism>
<name>A0A3S5EUI8_9FLAO</name>
<dbReference type="Proteomes" id="UP000270036">
    <property type="component" value="Chromosome"/>
</dbReference>
<dbReference type="AlphaFoldDB" id="A0A3S5EUI8"/>
<keyword evidence="1" id="KW-1133">Transmembrane helix</keyword>
<evidence type="ECO:0000313" key="3">
    <source>
        <dbReference type="Proteomes" id="UP000270036"/>
    </source>
</evidence>
<keyword evidence="1" id="KW-0472">Membrane</keyword>